<organism evidence="3 4">
    <name type="scientific">Lineolata rhizophorae</name>
    <dbReference type="NCBI Taxonomy" id="578093"/>
    <lineage>
        <taxon>Eukaryota</taxon>
        <taxon>Fungi</taxon>
        <taxon>Dikarya</taxon>
        <taxon>Ascomycota</taxon>
        <taxon>Pezizomycotina</taxon>
        <taxon>Dothideomycetes</taxon>
        <taxon>Dothideomycetes incertae sedis</taxon>
        <taxon>Lineolatales</taxon>
        <taxon>Lineolataceae</taxon>
        <taxon>Lineolata</taxon>
    </lineage>
</organism>
<evidence type="ECO:0000313" key="4">
    <source>
        <dbReference type="Proteomes" id="UP000799766"/>
    </source>
</evidence>
<evidence type="ECO:0000256" key="1">
    <source>
        <dbReference type="ARBA" id="ARBA00005593"/>
    </source>
</evidence>
<dbReference type="GO" id="GO:0005634">
    <property type="term" value="C:nucleus"/>
    <property type="evidence" value="ECO:0007669"/>
    <property type="project" value="TreeGrafter"/>
</dbReference>
<dbReference type="EMBL" id="MU001690">
    <property type="protein sequence ID" value="KAF2454581.1"/>
    <property type="molecule type" value="Genomic_DNA"/>
</dbReference>
<dbReference type="GO" id="GO:0005092">
    <property type="term" value="F:GDP-dissociation inhibitor activity"/>
    <property type="evidence" value="ECO:0007669"/>
    <property type="project" value="InterPro"/>
</dbReference>
<dbReference type="PRINTS" id="PR00891">
    <property type="entry name" value="RABGDIREP"/>
</dbReference>
<sequence>MDALEGTHWDVIVSGTGLQQSLLVLALSRSNKKILHVDRNDFYGGNEAAFSLQEARSWVIERPSSYSLGARAVEKPSGPDESGASTKLGPSRAYSLSLAPHLIFTRSALLPILVSSKVHRQLEFLPVGSWWVFNRSPEDPSSSPTAGPKLTKIPSSREDVFASDAIEIRSKRALVKFLRFVAEYEAQADVWEPFASRPFTDFLVEHFKLPKDLHDPLLALTLSLEHHSHTTTILALQRIARHLRSMGVFGAGFGSLIPKWGGLSEIAQVACRAGAVGGAVYILGTGVVRVESDEKVGEQNDDGSSQSRAVRVGLGGGISVTADWIVGSRDDLPSRTTRGGLEDAATPGSSTSQSVSRAIFIVSSPLVPLFPPISEGSPRPAGAVVYFPSGSISTEESDQGSNAPPIYVFAHSSDTGECPSGQTMMTPN</sequence>
<dbReference type="Pfam" id="PF00996">
    <property type="entry name" value="GDI"/>
    <property type="match status" value="1"/>
</dbReference>
<dbReference type="GO" id="GO:0005829">
    <property type="term" value="C:cytosol"/>
    <property type="evidence" value="ECO:0007669"/>
    <property type="project" value="TreeGrafter"/>
</dbReference>
<dbReference type="Gene3D" id="3.50.50.60">
    <property type="entry name" value="FAD/NAD(P)-binding domain"/>
    <property type="match status" value="1"/>
</dbReference>
<dbReference type="GO" id="GO:0016192">
    <property type="term" value="P:vesicle-mediated transport"/>
    <property type="evidence" value="ECO:0007669"/>
    <property type="project" value="TreeGrafter"/>
</dbReference>
<dbReference type="OrthoDB" id="1923006at2759"/>
<dbReference type="FunFam" id="1.10.405.10:FF:000003">
    <property type="entry name" value="Rab proteins geranylgeranyltransferase component A"/>
    <property type="match status" value="1"/>
</dbReference>
<dbReference type="AlphaFoldDB" id="A0A6A6NS61"/>
<dbReference type="SUPFAM" id="SSF51905">
    <property type="entry name" value="FAD/NAD(P)-binding domain"/>
    <property type="match status" value="1"/>
</dbReference>
<dbReference type="GO" id="GO:0007264">
    <property type="term" value="P:small GTPase-mediated signal transduction"/>
    <property type="evidence" value="ECO:0007669"/>
    <property type="project" value="InterPro"/>
</dbReference>
<proteinExistence type="inferred from homology"/>
<feature type="region of interest" description="Disordered" evidence="2">
    <location>
        <begin position="329"/>
        <end position="350"/>
    </location>
</feature>
<dbReference type="Proteomes" id="UP000799766">
    <property type="component" value="Unassembled WGS sequence"/>
</dbReference>
<dbReference type="PANTHER" id="PTHR11787:SF4">
    <property type="entry name" value="CHM, RAB ESCORT PROTEIN 1"/>
    <property type="match status" value="1"/>
</dbReference>
<keyword evidence="4" id="KW-1185">Reference proteome</keyword>
<protein>
    <submittedName>
        <fullName evidence="3">GDP dissociation inhibitor-domain-containing protein</fullName>
    </submittedName>
</protein>
<name>A0A6A6NS61_9PEZI</name>
<reference evidence="3" key="1">
    <citation type="journal article" date="2020" name="Stud. Mycol.">
        <title>101 Dothideomycetes genomes: a test case for predicting lifestyles and emergence of pathogens.</title>
        <authorList>
            <person name="Haridas S."/>
            <person name="Albert R."/>
            <person name="Binder M."/>
            <person name="Bloem J."/>
            <person name="Labutti K."/>
            <person name="Salamov A."/>
            <person name="Andreopoulos B."/>
            <person name="Baker S."/>
            <person name="Barry K."/>
            <person name="Bills G."/>
            <person name="Bluhm B."/>
            <person name="Cannon C."/>
            <person name="Castanera R."/>
            <person name="Culley D."/>
            <person name="Daum C."/>
            <person name="Ezra D."/>
            <person name="Gonzalez J."/>
            <person name="Henrissat B."/>
            <person name="Kuo A."/>
            <person name="Liang C."/>
            <person name="Lipzen A."/>
            <person name="Lutzoni F."/>
            <person name="Magnuson J."/>
            <person name="Mondo S."/>
            <person name="Nolan M."/>
            <person name="Ohm R."/>
            <person name="Pangilinan J."/>
            <person name="Park H.-J."/>
            <person name="Ramirez L."/>
            <person name="Alfaro M."/>
            <person name="Sun H."/>
            <person name="Tritt A."/>
            <person name="Yoshinaga Y."/>
            <person name="Zwiers L.-H."/>
            <person name="Turgeon B."/>
            <person name="Goodwin S."/>
            <person name="Spatafora J."/>
            <person name="Crous P."/>
            <person name="Grigoriev I."/>
        </authorList>
    </citation>
    <scope>NUCLEOTIDE SEQUENCE</scope>
    <source>
        <strain evidence="3">ATCC 16933</strain>
    </source>
</reference>
<gene>
    <name evidence="3" type="ORF">BDY21DRAFT_98920</name>
</gene>
<dbReference type="InterPro" id="IPR036188">
    <property type="entry name" value="FAD/NAD-bd_sf"/>
</dbReference>
<dbReference type="Gene3D" id="3.30.519.10">
    <property type="entry name" value="Guanine Nucleotide Dissociation Inhibitor, domain 2"/>
    <property type="match status" value="1"/>
</dbReference>
<comment type="similarity">
    <text evidence="1">Belongs to the Rab GDI family.</text>
</comment>
<accession>A0A6A6NS61</accession>
<dbReference type="GO" id="GO:0005968">
    <property type="term" value="C:Rab-protein geranylgeranyltransferase complex"/>
    <property type="evidence" value="ECO:0007669"/>
    <property type="project" value="TreeGrafter"/>
</dbReference>
<dbReference type="InterPro" id="IPR017230">
    <property type="entry name" value="Mrs6"/>
</dbReference>
<evidence type="ECO:0000313" key="3">
    <source>
        <dbReference type="EMBL" id="KAF2454581.1"/>
    </source>
</evidence>
<dbReference type="Gene3D" id="1.10.405.10">
    <property type="entry name" value="Guanine Nucleotide Dissociation Inhibitor, domain 1"/>
    <property type="match status" value="1"/>
</dbReference>
<dbReference type="PIRSF" id="PIRSF037514">
    <property type="entry name" value="Rab_ger_ger_transf_A_fun"/>
    <property type="match status" value="1"/>
</dbReference>
<dbReference type="InterPro" id="IPR018203">
    <property type="entry name" value="GDP_dissociation_inhibitor"/>
</dbReference>
<evidence type="ECO:0000256" key="2">
    <source>
        <dbReference type="SAM" id="MobiDB-lite"/>
    </source>
</evidence>
<dbReference type="PANTHER" id="PTHR11787">
    <property type="entry name" value="RAB GDP-DISSOCIATION INHIBITOR"/>
    <property type="match status" value="1"/>
</dbReference>